<dbReference type="AlphaFoldDB" id="A0A834MCQ0"/>
<evidence type="ECO:0000256" key="1">
    <source>
        <dbReference type="SAM" id="MobiDB-lite"/>
    </source>
</evidence>
<gene>
    <name evidence="2" type="ORF">GWI33_009743</name>
</gene>
<feature type="non-terminal residue" evidence="2">
    <location>
        <position position="1"/>
    </location>
</feature>
<reference evidence="2" key="1">
    <citation type="submission" date="2020-08" db="EMBL/GenBank/DDBJ databases">
        <title>Genome sequencing and assembly of the red palm weevil Rhynchophorus ferrugineus.</title>
        <authorList>
            <person name="Dias G.B."/>
            <person name="Bergman C.M."/>
            <person name="Manee M."/>
        </authorList>
    </citation>
    <scope>NUCLEOTIDE SEQUENCE</scope>
    <source>
        <strain evidence="2">AA-2017</strain>
        <tissue evidence="2">Whole larva</tissue>
    </source>
</reference>
<proteinExistence type="predicted"/>
<protein>
    <submittedName>
        <fullName evidence="2">Uncharacterized protein</fullName>
    </submittedName>
</protein>
<evidence type="ECO:0000313" key="3">
    <source>
        <dbReference type="Proteomes" id="UP000625711"/>
    </source>
</evidence>
<sequence>SISYHPIYAIGKTKQWDTKRFFENPELIKKTDHEDETFNNGADLPDLDQIRENPHAQLATLLPENNYYELYSTNLISAATPDPVFGQELLNSLSARKIPSTASSPSTESPARLQLDTEGSSSRREELGRISFPETRIPLTQPLGLLNTGVNTARKTAENVGNFASSQLGTLQDAARDLTQNFGLGKSSFKNSLLSGVIH</sequence>
<dbReference type="OrthoDB" id="10655890at2759"/>
<evidence type="ECO:0000313" key="2">
    <source>
        <dbReference type="EMBL" id="KAF7276826.1"/>
    </source>
</evidence>
<organism evidence="2 3">
    <name type="scientific">Rhynchophorus ferrugineus</name>
    <name type="common">Red palm weevil</name>
    <name type="synonym">Curculio ferrugineus</name>
    <dbReference type="NCBI Taxonomy" id="354439"/>
    <lineage>
        <taxon>Eukaryota</taxon>
        <taxon>Metazoa</taxon>
        <taxon>Ecdysozoa</taxon>
        <taxon>Arthropoda</taxon>
        <taxon>Hexapoda</taxon>
        <taxon>Insecta</taxon>
        <taxon>Pterygota</taxon>
        <taxon>Neoptera</taxon>
        <taxon>Endopterygota</taxon>
        <taxon>Coleoptera</taxon>
        <taxon>Polyphaga</taxon>
        <taxon>Cucujiformia</taxon>
        <taxon>Curculionidae</taxon>
        <taxon>Dryophthorinae</taxon>
        <taxon>Rhynchophorus</taxon>
    </lineage>
</organism>
<dbReference type="Proteomes" id="UP000625711">
    <property type="component" value="Unassembled WGS sequence"/>
</dbReference>
<feature type="compositionally biased region" description="Low complexity" evidence="1">
    <location>
        <begin position="99"/>
        <end position="111"/>
    </location>
</feature>
<keyword evidence="3" id="KW-1185">Reference proteome</keyword>
<feature type="region of interest" description="Disordered" evidence="1">
    <location>
        <begin position="97"/>
        <end position="129"/>
    </location>
</feature>
<accession>A0A834MCQ0</accession>
<name>A0A834MCQ0_RHYFE</name>
<dbReference type="EMBL" id="JAACXV010005397">
    <property type="protein sequence ID" value="KAF7276826.1"/>
    <property type="molecule type" value="Genomic_DNA"/>
</dbReference>
<comment type="caution">
    <text evidence="2">The sequence shown here is derived from an EMBL/GenBank/DDBJ whole genome shotgun (WGS) entry which is preliminary data.</text>
</comment>